<dbReference type="AlphaFoldDB" id="A0A1A0N3V6"/>
<dbReference type="InterPro" id="IPR009057">
    <property type="entry name" value="Homeodomain-like_sf"/>
</dbReference>
<dbReference type="GO" id="GO:0006313">
    <property type="term" value="P:DNA transposition"/>
    <property type="evidence" value="ECO:0007669"/>
    <property type="project" value="InterPro"/>
</dbReference>
<dbReference type="SUPFAM" id="SSF46689">
    <property type="entry name" value="Homeodomain-like"/>
    <property type="match status" value="1"/>
</dbReference>
<comment type="caution">
    <text evidence="2">The sequence shown here is derived from an EMBL/GenBank/DDBJ whole genome shotgun (WGS) entry which is preliminary data.</text>
</comment>
<keyword evidence="1" id="KW-0175">Coiled coil</keyword>
<dbReference type="InterPro" id="IPR002514">
    <property type="entry name" value="Transposase_8"/>
</dbReference>
<dbReference type="GO" id="GO:0004803">
    <property type="term" value="F:transposase activity"/>
    <property type="evidence" value="ECO:0007669"/>
    <property type="project" value="InterPro"/>
</dbReference>
<sequence>MAGKRKKYTPEFREQAARLVIETGRPIAHVAAEMNLGEQLLGRWVRQARESAGDTGGVLDVDERAELERLRKENAELRLDREFLKKAAAFFASEQNR</sequence>
<dbReference type="InterPro" id="IPR036388">
    <property type="entry name" value="WH-like_DNA-bd_sf"/>
</dbReference>
<reference evidence="2 3" key="1">
    <citation type="submission" date="2016-06" db="EMBL/GenBank/DDBJ databases">
        <authorList>
            <person name="Kjaerup R.B."/>
            <person name="Dalgaard T.S."/>
            <person name="Juul-Madsen H.R."/>
        </authorList>
    </citation>
    <scope>NUCLEOTIDE SEQUENCE [LARGE SCALE GENOMIC DNA]</scope>
    <source>
        <strain evidence="2 3">1199456.5</strain>
    </source>
</reference>
<dbReference type="Pfam" id="PF01527">
    <property type="entry name" value="HTH_Tnp_1"/>
    <property type="match status" value="1"/>
</dbReference>
<dbReference type="OrthoDB" id="52928at2"/>
<dbReference type="RefSeq" id="WP_061001527.1">
    <property type="nucleotide sequence ID" value="NZ_JAPMJT010000003.1"/>
</dbReference>
<evidence type="ECO:0000313" key="2">
    <source>
        <dbReference type="EMBL" id="OBA92439.1"/>
    </source>
</evidence>
<feature type="coiled-coil region" evidence="1">
    <location>
        <begin position="60"/>
        <end position="87"/>
    </location>
</feature>
<accession>A0A1A0N3V6</accession>
<protein>
    <submittedName>
        <fullName evidence="2">Transposase</fullName>
    </submittedName>
</protein>
<evidence type="ECO:0000313" key="3">
    <source>
        <dbReference type="Proteomes" id="UP000093962"/>
    </source>
</evidence>
<dbReference type="EMBL" id="LZSF01000012">
    <property type="protein sequence ID" value="OBA92439.1"/>
    <property type="molecule type" value="Genomic_DNA"/>
</dbReference>
<evidence type="ECO:0000256" key="1">
    <source>
        <dbReference type="SAM" id="Coils"/>
    </source>
</evidence>
<dbReference type="Gene3D" id="1.10.10.10">
    <property type="entry name" value="Winged helix-like DNA-binding domain superfamily/Winged helix DNA-binding domain"/>
    <property type="match status" value="1"/>
</dbReference>
<proteinExistence type="predicted"/>
<dbReference type="GO" id="GO:0003677">
    <property type="term" value="F:DNA binding"/>
    <property type="evidence" value="ECO:0007669"/>
    <property type="project" value="InterPro"/>
</dbReference>
<dbReference type="Proteomes" id="UP000093962">
    <property type="component" value="Unassembled WGS sequence"/>
</dbReference>
<name>A0A1A0N3V6_MYCMU</name>
<organism evidence="2 3">
    <name type="scientific">Mycolicibacterium mucogenicum</name>
    <name type="common">Mycobacterium mucogenicum</name>
    <dbReference type="NCBI Taxonomy" id="56689"/>
    <lineage>
        <taxon>Bacteria</taxon>
        <taxon>Bacillati</taxon>
        <taxon>Actinomycetota</taxon>
        <taxon>Actinomycetes</taxon>
        <taxon>Mycobacteriales</taxon>
        <taxon>Mycobacteriaceae</taxon>
        <taxon>Mycolicibacterium</taxon>
    </lineage>
</organism>
<gene>
    <name evidence="2" type="ORF">A5642_09335</name>
</gene>